<organism evidence="2 3">
    <name type="scientific">Phialocephala subalpina</name>
    <dbReference type="NCBI Taxonomy" id="576137"/>
    <lineage>
        <taxon>Eukaryota</taxon>
        <taxon>Fungi</taxon>
        <taxon>Dikarya</taxon>
        <taxon>Ascomycota</taxon>
        <taxon>Pezizomycotina</taxon>
        <taxon>Leotiomycetes</taxon>
        <taxon>Helotiales</taxon>
        <taxon>Mollisiaceae</taxon>
        <taxon>Phialocephala</taxon>
        <taxon>Phialocephala fortinii species complex</taxon>
    </lineage>
</organism>
<dbReference type="PANTHER" id="PTHR33112">
    <property type="entry name" value="DOMAIN PROTEIN, PUTATIVE-RELATED"/>
    <property type="match status" value="1"/>
</dbReference>
<dbReference type="AlphaFoldDB" id="A0A1L7XVA1"/>
<keyword evidence="3" id="KW-1185">Reference proteome</keyword>
<dbReference type="PANTHER" id="PTHR33112:SF16">
    <property type="entry name" value="HETEROKARYON INCOMPATIBILITY DOMAIN-CONTAINING PROTEIN"/>
    <property type="match status" value="1"/>
</dbReference>
<name>A0A1L7XVA1_9HELO</name>
<evidence type="ECO:0000313" key="3">
    <source>
        <dbReference type="Proteomes" id="UP000184330"/>
    </source>
</evidence>
<accession>A0A1L7XVA1</accession>
<proteinExistence type="predicted"/>
<evidence type="ECO:0000259" key="1">
    <source>
        <dbReference type="Pfam" id="PF06985"/>
    </source>
</evidence>
<dbReference type="OrthoDB" id="5125733at2759"/>
<dbReference type="STRING" id="576137.A0A1L7XVA1"/>
<dbReference type="Proteomes" id="UP000184330">
    <property type="component" value="Unassembled WGS sequence"/>
</dbReference>
<protein>
    <recommendedName>
        <fullName evidence="1">Heterokaryon incompatibility domain-containing protein</fullName>
    </recommendedName>
</protein>
<gene>
    <name evidence="2" type="ORF">PAC_18875</name>
</gene>
<sequence length="609" mass="68799">MSRMLDVELQKSVNASGRRFPSRTMLKIRQNSKSCDFCNFMASEIQIFAQKRELDVKDDQTVVMSGVWKSYRYEGAHTCSRILESIRFDVNNAFNNASGQRGHGMTIGTYPVCIQTDNALSKYILTRLPDRDPLSDSSLERIRTWIDVCNTSHSACDRTDSFLPTRLIDISQYNQSGAVKLIESEGHNGQYMALSHCWGTSKSFTTTTKTLDQRKRGIIVQDLPKTFQDAIRVTDLLHLQYLWIDSICIIQDDPNDWEEQSGQMSQVYSNSYITAAAARSTDDSEGFLGMRSDYLQVNVDFSLGSSTIFVLPMLHGGFSQTDIGKLNDMPLNTRAWTLQERYLSKRLLHFSRDQTYWECNLGITSERGVGGERASSVDALLQGLLDNNNDGASLSPTTPPWIGSWSTLVSRYSRRNLTIARDRLPALAGLARQIAEHTGDRYCAGLWWSSIGYDLCWAASFEEPEDSSRYEPERFLGPSWSWASVNVPITFVTVNERATPCAKFLSCELEISGQNPYGVVKGGRLKVKAPLIEIYPEVKNVGWPWWDRGVAYPCFALILWDTPSYTAVLVKPTLRMDDEYWKVGCASPLPQQGDRILYSEDDIRTITLV</sequence>
<feature type="domain" description="Heterokaryon incompatibility" evidence="1">
    <location>
        <begin position="191"/>
        <end position="340"/>
    </location>
</feature>
<dbReference type="EMBL" id="FJOG01000062">
    <property type="protein sequence ID" value="CZR68974.1"/>
    <property type="molecule type" value="Genomic_DNA"/>
</dbReference>
<dbReference type="Pfam" id="PF06985">
    <property type="entry name" value="HET"/>
    <property type="match status" value="1"/>
</dbReference>
<dbReference type="InterPro" id="IPR010730">
    <property type="entry name" value="HET"/>
</dbReference>
<reference evidence="2 3" key="1">
    <citation type="submission" date="2016-03" db="EMBL/GenBank/DDBJ databases">
        <authorList>
            <person name="Ploux O."/>
        </authorList>
    </citation>
    <scope>NUCLEOTIDE SEQUENCE [LARGE SCALE GENOMIC DNA]</scope>
    <source>
        <strain evidence="2 3">UAMH 11012</strain>
    </source>
</reference>
<evidence type="ECO:0000313" key="2">
    <source>
        <dbReference type="EMBL" id="CZR68974.1"/>
    </source>
</evidence>